<evidence type="ECO:0000313" key="2">
    <source>
        <dbReference type="EMBL" id="MCE4535686.1"/>
    </source>
</evidence>
<evidence type="ECO:0000256" key="1">
    <source>
        <dbReference type="SAM" id="Phobius"/>
    </source>
</evidence>
<comment type="caution">
    <text evidence="2">The sequence shown here is derived from an EMBL/GenBank/DDBJ whole genome shotgun (WGS) entry which is preliminary data.</text>
</comment>
<dbReference type="InterPro" id="IPR009872">
    <property type="entry name" value="DUF1427"/>
</dbReference>
<dbReference type="EMBL" id="JAJTWT010000001">
    <property type="protein sequence ID" value="MCE4535686.1"/>
    <property type="molecule type" value="Genomic_DNA"/>
</dbReference>
<dbReference type="RefSeq" id="WP_233388305.1">
    <property type="nucleotide sequence ID" value="NZ_JAJTWT010000001.1"/>
</dbReference>
<keyword evidence="1" id="KW-1133">Transmembrane helix</keyword>
<sequence>MKVYLLSLGAGILVGVIYALLQVRSPAPPVIALLGLLGMLVGEQVVPLARRALSDEPLTLGWFHQECTPKITGVMPSRKDDA</sequence>
<protein>
    <submittedName>
        <fullName evidence="2">XapX domain-containing protein</fullName>
    </submittedName>
</protein>
<dbReference type="Pfam" id="PF07235">
    <property type="entry name" value="DUF1427"/>
    <property type="match status" value="1"/>
</dbReference>
<feature type="transmembrane region" description="Helical" evidence="1">
    <location>
        <begin position="29"/>
        <end position="49"/>
    </location>
</feature>
<evidence type="ECO:0000313" key="3">
    <source>
        <dbReference type="Proteomes" id="UP001201463"/>
    </source>
</evidence>
<dbReference type="NCBIfam" id="TIGR03510">
    <property type="entry name" value="XapX"/>
    <property type="match status" value="1"/>
</dbReference>
<reference evidence="2 3" key="1">
    <citation type="submission" date="2021-12" db="EMBL/GenBank/DDBJ databases">
        <title>Genome seq of p7.</title>
        <authorList>
            <person name="Seo T."/>
        </authorList>
    </citation>
    <scope>NUCLEOTIDE SEQUENCE [LARGE SCALE GENOMIC DNA]</scope>
    <source>
        <strain evidence="2 3">P7</strain>
    </source>
</reference>
<gene>
    <name evidence="2" type="ORF">LXT12_00215</name>
</gene>
<name>A0ABS8XB88_9BURK</name>
<organism evidence="2 3">
    <name type="scientific">Pelomonas caseinilytica</name>
    <dbReference type="NCBI Taxonomy" id="2906763"/>
    <lineage>
        <taxon>Bacteria</taxon>
        <taxon>Pseudomonadati</taxon>
        <taxon>Pseudomonadota</taxon>
        <taxon>Betaproteobacteria</taxon>
        <taxon>Burkholderiales</taxon>
        <taxon>Sphaerotilaceae</taxon>
        <taxon>Roseateles</taxon>
    </lineage>
</organism>
<keyword evidence="3" id="KW-1185">Reference proteome</keyword>
<dbReference type="InterPro" id="IPR020017">
    <property type="entry name" value="XapX_domain"/>
</dbReference>
<dbReference type="Proteomes" id="UP001201463">
    <property type="component" value="Unassembled WGS sequence"/>
</dbReference>
<accession>A0ABS8XB88</accession>
<proteinExistence type="predicted"/>
<keyword evidence="1" id="KW-0472">Membrane</keyword>
<keyword evidence="1" id="KW-0812">Transmembrane</keyword>